<proteinExistence type="predicted"/>
<sequence length="109" mass="12817">MKARKLDHKTILALDPNRAYRFWRDAFDLPQTGAQTDRRLTLDGEEIHFVEGQPAGPFEILVRDHQTELRQHLANNFIPIEKEEERFNNKIAFYIRDSEGNQVILEANQ</sequence>
<dbReference type="EMBL" id="CAWVOH010000004">
    <property type="protein sequence ID" value="CAK8054810.1"/>
    <property type="molecule type" value="Genomic_DNA"/>
</dbReference>
<comment type="caution">
    <text evidence="1">The sequence shown here is derived from an EMBL/GenBank/DDBJ whole genome shotgun (WGS) entry which is preliminary data.</text>
</comment>
<dbReference type="CDD" id="cd06587">
    <property type="entry name" value="VOC"/>
    <property type="match status" value="1"/>
</dbReference>
<dbReference type="SUPFAM" id="SSF54593">
    <property type="entry name" value="Glyoxalase/Bleomycin resistance protein/Dihydroxybiphenyl dioxygenase"/>
    <property type="match status" value="1"/>
</dbReference>
<protein>
    <submittedName>
        <fullName evidence="1">Vicinal oxygen chelate (VOC) family (GloA)</fullName>
    </submittedName>
</protein>
<dbReference type="Gene3D" id="3.10.180.10">
    <property type="entry name" value="2,3-Dihydroxybiphenyl 1,2-Dioxygenase, domain 1"/>
    <property type="match status" value="1"/>
</dbReference>
<name>A0ABP0ESD2_9LACO</name>
<dbReference type="RefSeq" id="WP_349642358.1">
    <property type="nucleotide sequence ID" value="NZ_CAWVOH010000004.1"/>
</dbReference>
<evidence type="ECO:0000313" key="2">
    <source>
        <dbReference type="Proteomes" id="UP001314241"/>
    </source>
</evidence>
<dbReference type="Proteomes" id="UP001314241">
    <property type="component" value="Unassembled WGS sequence"/>
</dbReference>
<gene>
    <name evidence="1" type="ORF">R54876_GBNLAHCA_01391</name>
</gene>
<dbReference type="InterPro" id="IPR029068">
    <property type="entry name" value="Glyas_Bleomycin-R_OHBP_Dase"/>
</dbReference>
<reference evidence="1 2" key="1">
    <citation type="submission" date="2024-01" db="EMBL/GenBank/DDBJ databases">
        <authorList>
            <person name="Botero Cardona J."/>
        </authorList>
    </citation>
    <scope>NUCLEOTIDE SEQUENCE [LARGE SCALE GENOMIC DNA]</scope>
    <source>
        <strain evidence="1 2">LMG 33000</strain>
    </source>
</reference>
<keyword evidence="2" id="KW-1185">Reference proteome</keyword>
<evidence type="ECO:0000313" key="1">
    <source>
        <dbReference type="EMBL" id="CAK8054810.1"/>
    </source>
</evidence>
<accession>A0ABP0ESD2</accession>
<organism evidence="1 2">
    <name type="scientific">Eupransor demetentiae</name>
    <dbReference type="NCBI Taxonomy" id="3109584"/>
    <lineage>
        <taxon>Bacteria</taxon>
        <taxon>Bacillati</taxon>
        <taxon>Bacillota</taxon>
        <taxon>Bacilli</taxon>
        <taxon>Lactobacillales</taxon>
        <taxon>Lactobacillaceae</taxon>
        <taxon>Eupransor</taxon>
    </lineage>
</organism>